<dbReference type="SUPFAM" id="SSF48371">
    <property type="entry name" value="ARM repeat"/>
    <property type="match status" value="2"/>
</dbReference>
<feature type="compositionally biased region" description="Low complexity" evidence="2">
    <location>
        <begin position="556"/>
        <end position="578"/>
    </location>
</feature>
<feature type="region of interest" description="Disordered" evidence="2">
    <location>
        <begin position="3375"/>
        <end position="3405"/>
    </location>
</feature>
<proteinExistence type="inferred from homology"/>
<evidence type="ECO:0000259" key="3">
    <source>
        <dbReference type="PROSITE" id="PS50290"/>
    </source>
</evidence>
<dbReference type="InterPro" id="IPR003151">
    <property type="entry name" value="PIK-rel_kinase_FAT"/>
</dbReference>
<dbReference type="SUPFAM" id="SSF56112">
    <property type="entry name" value="Protein kinase-like (PK-like)"/>
    <property type="match status" value="1"/>
</dbReference>
<dbReference type="InterPro" id="IPR050517">
    <property type="entry name" value="DDR_Repair_Kinase"/>
</dbReference>
<dbReference type="GO" id="GO:0006355">
    <property type="term" value="P:regulation of DNA-templated transcription"/>
    <property type="evidence" value="ECO:0007669"/>
    <property type="project" value="TreeGrafter"/>
</dbReference>
<feature type="compositionally biased region" description="Basic and acidic residues" evidence="2">
    <location>
        <begin position="1622"/>
        <end position="1638"/>
    </location>
</feature>
<dbReference type="InterPro" id="IPR046807">
    <property type="entry name" value="Tra1_central"/>
</dbReference>
<feature type="compositionally biased region" description="Basic and acidic residues" evidence="2">
    <location>
        <begin position="3375"/>
        <end position="3385"/>
    </location>
</feature>
<dbReference type="GO" id="GO:0000124">
    <property type="term" value="C:SAGA complex"/>
    <property type="evidence" value="ECO:0007669"/>
    <property type="project" value="TreeGrafter"/>
</dbReference>
<feature type="domain" description="PI3K/PI4K catalytic" evidence="3">
    <location>
        <begin position="3924"/>
        <end position="4271"/>
    </location>
</feature>
<protein>
    <recommendedName>
        <fullName evidence="3">PI3K/PI4K catalytic domain-containing protein</fullName>
    </recommendedName>
</protein>
<dbReference type="GO" id="GO:0006281">
    <property type="term" value="P:DNA repair"/>
    <property type="evidence" value="ECO:0007669"/>
    <property type="project" value="TreeGrafter"/>
</dbReference>
<dbReference type="Proteomes" id="UP001175271">
    <property type="component" value="Unassembled WGS sequence"/>
</dbReference>
<feature type="compositionally biased region" description="Polar residues" evidence="2">
    <location>
        <begin position="530"/>
        <end position="541"/>
    </location>
</feature>
<dbReference type="PROSITE" id="PS50290">
    <property type="entry name" value="PI3_4_KINASE_3"/>
    <property type="match status" value="1"/>
</dbReference>
<feature type="compositionally biased region" description="Low complexity" evidence="2">
    <location>
        <begin position="507"/>
        <end position="522"/>
    </location>
</feature>
<organism evidence="4 5">
    <name type="scientific">Steinernema hermaphroditum</name>
    <dbReference type="NCBI Taxonomy" id="289476"/>
    <lineage>
        <taxon>Eukaryota</taxon>
        <taxon>Metazoa</taxon>
        <taxon>Ecdysozoa</taxon>
        <taxon>Nematoda</taxon>
        <taxon>Chromadorea</taxon>
        <taxon>Rhabditida</taxon>
        <taxon>Tylenchina</taxon>
        <taxon>Panagrolaimomorpha</taxon>
        <taxon>Strongyloidoidea</taxon>
        <taxon>Steinernematidae</taxon>
        <taxon>Steinernema</taxon>
    </lineage>
</organism>
<dbReference type="InterPro" id="IPR046805">
    <property type="entry name" value="Tra1_ring"/>
</dbReference>
<dbReference type="PANTHER" id="PTHR11139">
    <property type="entry name" value="ATAXIA TELANGIECTASIA MUTATED ATM -RELATED"/>
    <property type="match status" value="1"/>
</dbReference>
<feature type="region of interest" description="Disordered" evidence="2">
    <location>
        <begin position="1585"/>
        <end position="1638"/>
    </location>
</feature>
<evidence type="ECO:0000313" key="5">
    <source>
        <dbReference type="Proteomes" id="UP001175271"/>
    </source>
</evidence>
<dbReference type="Pfam" id="PF02259">
    <property type="entry name" value="FAT"/>
    <property type="match status" value="1"/>
</dbReference>
<keyword evidence="5" id="KW-1185">Reference proteome</keyword>
<dbReference type="InterPro" id="IPR000403">
    <property type="entry name" value="PI3/4_kinase_cat_dom"/>
</dbReference>
<accession>A0AA39LFR9</accession>
<feature type="region of interest" description="Disordered" evidence="2">
    <location>
        <begin position="503"/>
        <end position="599"/>
    </location>
</feature>
<gene>
    <name evidence="4" type="ORF">QR680_001317</name>
</gene>
<comment type="similarity">
    <text evidence="1">Belongs to the PI3/PI4-kinase family. TRA1 subfamily.</text>
</comment>
<dbReference type="InterPro" id="IPR016024">
    <property type="entry name" value="ARM-type_fold"/>
</dbReference>
<feature type="compositionally biased region" description="Basic and acidic residues" evidence="2">
    <location>
        <begin position="2324"/>
        <end position="2341"/>
    </location>
</feature>
<reference evidence="4" key="1">
    <citation type="submission" date="2023-06" db="EMBL/GenBank/DDBJ databases">
        <title>Genomic analysis of the entomopathogenic nematode Steinernema hermaphroditum.</title>
        <authorList>
            <person name="Schwarz E.M."/>
            <person name="Heppert J.K."/>
            <person name="Baniya A."/>
            <person name="Schwartz H.T."/>
            <person name="Tan C.-H."/>
            <person name="Antoshechkin I."/>
            <person name="Sternberg P.W."/>
            <person name="Goodrich-Blair H."/>
            <person name="Dillman A.R."/>
        </authorList>
    </citation>
    <scope>NUCLEOTIDE SEQUENCE</scope>
    <source>
        <strain evidence="4">PS9179</strain>
        <tissue evidence="4">Whole animal</tissue>
    </source>
</reference>
<dbReference type="GO" id="GO:0005634">
    <property type="term" value="C:nucleus"/>
    <property type="evidence" value="ECO:0007669"/>
    <property type="project" value="TreeGrafter"/>
</dbReference>
<feature type="region of interest" description="Disordered" evidence="2">
    <location>
        <begin position="1"/>
        <end position="21"/>
    </location>
</feature>
<feature type="region of interest" description="Disordered" evidence="2">
    <location>
        <begin position="1015"/>
        <end position="1055"/>
    </location>
</feature>
<comment type="caution">
    <text evidence="4">The sequence shown here is derived from an EMBL/GenBank/DDBJ whole genome shotgun (WGS) entry which is preliminary data.</text>
</comment>
<feature type="region of interest" description="Disordered" evidence="2">
    <location>
        <begin position="2323"/>
        <end position="2354"/>
    </location>
</feature>
<dbReference type="GO" id="GO:0035267">
    <property type="term" value="C:NuA4 histone acetyltransferase complex"/>
    <property type="evidence" value="ECO:0007669"/>
    <property type="project" value="TreeGrafter"/>
</dbReference>
<evidence type="ECO:0000256" key="2">
    <source>
        <dbReference type="SAM" id="MobiDB-lite"/>
    </source>
</evidence>
<evidence type="ECO:0000256" key="1">
    <source>
        <dbReference type="ARBA" id="ARBA00007234"/>
    </source>
</evidence>
<dbReference type="PANTHER" id="PTHR11139:SF1">
    <property type="entry name" value="TRANSFORMATION_TRANSCRIPTION DOMAIN-ASSOCIATED PROTEIN"/>
    <property type="match status" value="1"/>
</dbReference>
<feature type="compositionally biased region" description="Low complexity" evidence="2">
    <location>
        <begin position="1585"/>
        <end position="1621"/>
    </location>
</feature>
<evidence type="ECO:0000313" key="4">
    <source>
        <dbReference type="EMBL" id="KAK0395510.1"/>
    </source>
</evidence>
<name>A0AA39LFR9_9BILA</name>
<sequence length="4289" mass="490031">MYTAGGGPPFPASGPTGRPTQPLIGHIDALVKTLSDASQRDDLKYKALTEISSSFDDIPNGPAFNLIAENLLRAFLKLFNDTQPQCVSENHTQMLRKLMLEMILRMSFSEAMKTFAKTFEPVMIRCITQENEENALLALKILSEHIKQFRLPFINEITTLMSHFKVMYSDMFRHCEGGTMFLTRRQVLPQWNFEDVTLENTLQQCFCVTSVHVDSQDGSDRPIAYTLIPRAQQSVKVLGEVPSLIILLCNMYKQQVLTDLGDLTQIIASYLSAKIPANVKEEQGFTNEVADEFLNSQIRAFTFLAFYAKASPSGGTASDFFQNNASQVINSMICLFENCPQEPILPRRELLVAARYFFNSEYQKNFVNVLPRLLNNNTLLGNGVTVNECLRVSVVQMLCDLCHHLRNHLTYEVLVNVVYFFSLMLHTTQIYGHSQAMCCKGLMNLVEAFAKLEINHSEPCRDVLLHMFDCFVRKFRFMAKHHVGPLLEKYTYHPRQRRNVEAAANADVTSQQDSEDVVQQSTTAKEKETASISQESSTGADTATPMEVDEPAEVNPCSTEPTPSTSTAAQQETASAAENVNRTPRLTVPSLPPPTKIGGKQLTVTQLCAMYNFKPPLPTNPQDARAMVRVLMQSIKLIAVGITNSHLTTDPPFSSERERAILSKLFVNGIHCLEVFTISQAPNAPGMFQRVSSRSGVRARDEKEALEYFTNTFTMVNADVFEAVFSKHVDYLFEKLLQNNALQFIVNGFLVSSNISVVVGCEILKYLMRRLGDLSDVNDRSSMYLKIFKMVFSSVSSNNPSTLENEKMLKSFLHRTVFESMQFALRAPDPTQYFLLLRSLFRSIGNGTHDLLYQAFLPLLPALLQQMCRIHSGRHRQSVRELFCELCLTVPVRLSSLLPYLPLLMDPLVYAFSGSTSLVQQGLRTLELCVDNLQPEYLYYYMAPVRSPLMQGIWRVIRHSNDASCTTVALRIMGKFGGLNRKMLLEAPHLEYAVRDKDDINPAVLLKFRRSTETVKVPPAPQPETEKKAEEEGKDEEIEEVTSQKSPEPSEGPVLPDVSKPAIICEIDLTDSVKTSLDHLRIYRTTISGDVASNVGIVLRSATNKVSSLSLRHHAMSLCRGVLLMALRTKKLEGVDFRDQLLRKAEKAVDCGSLQWRSIPPEVCPNTKAREMYKNAVAAIIMSAASRDLYEEVIPFFYLIIRYLSTLLIVEKYEEQTADTQEREVDKKSLDGMILVDALFEVLADAHLEFTKPAIVALGIFHDTAVQICGLEPNASYSMCVLAISVNIQSTLPPAYGYIFERMIKLCYETEWYARHGGCSALLHIVSVYPKSLIMKNAIYVVNAMIEVLFGLTEEVSCGTIEVARKTFRAMLKRVFALDEANANPAIRSLSPAQFCLLAEFVVRLMEHLYDPIAFMREQVLGIFEELAEASGYTFIELLNLQKDKLAVNLHRGCHRFMTMSSTAQIGFLEYFALVHTVDTPIIQTNLKDSTILQFLRNLILLCEADEERLDALPNYAAIGTTLEHPYANAYERLYNVKMAAIKAAVGGYMAVCFAKRKEEAPKYGSEQKFVEEYCKQQIKRVKSPSVSSTSSTTSSNTSSSGESDSESTSSCTPSTHSASASRDEQQQRSDSVSRDSGIDQDELVKRLNNFVLVDGLPYSTAEQRMRVDRKLEIHMQLIQIVLKMAVYGNKKLQDTAYECALRVIKTCPEGQALVIQEMQQILQDMEDDPSLDEILMKRIYYLHNLSDRSTVHTYIDKCKMEIEQFIKRKTVYKLKMEFFGCVWLLDLLCECPGFHDSMHWLSTFIPMVSSSDSELALPGVNWKDRLRKYMNLYPKEAIAVMVNEIHLLTEHTWRLYVEFLKYEDSLPLRQVMMENEDLFEHILQASVMVVGKWEKRPENYDKAKYELAVLSVLWTIVKQHPDWFAHCERIMKLLRILWSNPEFYQRYGMRHDPRSDENKDQPIMDYVDETKYRVPKLMVSIMLTYYRNNIDEIGLLYELTVVFSHKYISDFIFFQEYVNDVIVPTFPLYWRRNAFFFVVKKFQQDPKAAAADDDIARFMQYVVVPAFAWAFERYNADEVVGAKPSPDDVDDTNIVSVLVTKIIDVCRVDMSDQMFIAMYQFCILLVQHCPTHIHEISQKIKQIGRLRIFMVFAWPCLQAQGPQDITVKYTGHLLIAHIIDKFAINRKIVLQVHSGLMKAYAQDNRDIIRRALDVITPALPKRMDDGYMQLLLFIKKIIGEESHNIQQMTHCIGTVVRHYKVYYYVRHQMLPFLVTAVQRMMLTHHTVEAKKLIVDVCETIIKWELLRVKLVEKNPSDEMDIDQLLKDTARGSSTTEREGSSRAQPYSPPTVRPLATAAVPTTSSLTTGTNEEVHRPVEKAFADQALNTLIRIACQTGEQIALQNQQNIQVPPATDNLNKRSLMLLKAALKPSVWGMNATLNHVAYEKQLLACDVSTPTSQQIVQTQVAVEILSSLTIIIPRTMIVEIIRPLQRALSICVTSSQAAILRAMYTLLQRLLERTKCTQTGLDEFDTLNQALIRFITDSFSNFERSSPSVLQTIVAPLHILRLMCSANEEFLETTCQAAFVKMMVKLVKDHVEAMVPKVPHPGAPNVRTAEPKDFLPTETCYCAIDLLTNQIHRLSPETRKAVSQHVLAVLIEQGVSDKLLAVIIKLTDEYLHMSDEVAITQGIPLLCRILKYLEDRILGNRELLQSFLYSIAHVFETPQLRNCDVGGRLDLAFYWGVCCSDENLRGRFMAVWDEKMSPFLFQRLLYILTEQDWRPLAQHFWVKHCVHLCMFTLNGVRKGPQDSARTTRKRQFNTALRSELKDTCNLYDGLINALTPEGLQTNVELEVVPEDNDASIVFPEDRRYTLPLSPSLVGVLNDYETAVYAYMKLRDGTTSPVPERRKRERERLEKMNPVAKPTGVDRVFEELYHLINVASRFRFEDMVSDFVELCYSDHELASVSWSKMLVSVWSSLDDVERALLTVKIPFFIGSGTHAMQKDCDISIMRTFMDAFLACDPPINMPRPLVSYMAGTHNHWHRGLLYLEEAMCKLGKTSLMNVHLALRDKSVTEQLELLDNMRMLYRRLNEEDQLEMIWERRAFFASTSRLLQLRSFGDFDRSERETVQCSRKFVELEASGTNYDFKSYGIEARHEIRMWSDNWIESLRSLGNWGQIFDFANREGTFNPSLVAESSVQLGEWEVLKENMDAYTATAPDEELPMLAICNAMANITAAGENYDDQSRAEVEAFEKEASMYLIHAWRQLPSIVSHSHMILLRRAQLLQEVHEGSHIARNLRNIILERTSTDVRERTGDLSPYAAEIKAVVKTWRNRQLSLLDDIGTSTEITSWRVYHFNRIQRECIEREELKLSEEKEKEEWKNQVESEGSQDPKSSEIYPPYGHRKTGPIISRHPAVSQALDDMFTLNLNTHSSTILGLAKVCRMSNHYLRAISHLSYLHNQPQMMRMDACTTICEHIKTLVKMSCTKSEVIKTLSDRGHEKEHNDHLFEALEMIKTMTFDQFTADENARILASKASVLSKLDCDEEAAKGFVVAGKVYNTSTTFTNNLVWKNWGEHLEKLFDKDKTNIGAGAEALYCFLNCARLEARSRKFIAKLLWLMKRMIATGMPETLTIMDASMARCSDCVPPANWVLWLNELIELSRQPGGYLSFRLLCFIAKGSPEPMFYTLRKHLPNETFTAQIVAISRSLEARFAPAVDVRRDKTKKLEKDPDFSKAKTWEDAMLLLLEVTVRARPSDIASLNEVLHGLESLSWGWYERQLFRLSQIKERCFEEIFTLQSSLQNARATIDLVSMVYNWVREARDVSVKTDCERMEEIVALTGEFKTFYCDMNDGKFDLLTVLKMVVEFHERVERRLKVVLRHGVLRRESFFLSKFNTKLAYIDIFGCVMTTKQQQAQYTEKIARFLPTYKVILQNGRVYRLVSVLSECGKIYTYYLQLWKEKDQLITDNEDAVYRLFGLMNTPLSRDHECSRRLLVFNQPSVLPIGLQSTIVEYAPFGPTYPQPTSNTKFMRYLDIYTECLQQRKDMRTPDRIIIDQYEEIRALQQAPTPEFLFGSYSKIIRGGDTSEPKVPSDLMSKWMARSYPNATHQWMVRKQTACYIGMYSISEFIFNLTTMALDFMLLNVFTGQSVAMNYAFDLPLNPEDEVHYLRTTKTIPFRLSPNISRYIGSSLDGHMKNAMIAVARCYESHDIPTLVRPFLFDIFYNIFYESADRHNEAIKAVEKSIEAIVSRIQGAATLASGQNTVAYMLYEASKEENLAKLDPALHPWF</sequence>
<dbReference type="EMBL" id="JAUCMV010000005">
    <property type="protein sequence ID" value="KAK0395510.1"/>
    <property type="molecule type" value="Genomic_DNA"/>
</dbReference>
<dbReference type="Pfam" id="PF20175">
    <property type="entry name" value="Tra1_central"/>
    <property type="match status" value="1"/>
</dbReference>
<dbReference type="InterPro" id="IPR011009">
    <property type="entry name" value="Kinase-like_dom_sf"/>
</dbReference>
<dbReference type="Pfam" id="PF20206">
    <property type="entry name" value="Tra1_ring"/>
    <property type="match status" value="2"/>
</dbReference>